<feature type="domain" description="Glycosyl hydrolase family 13 catalytic" evidence="1">
    <location>
        <begin position="1"/>
        <end position="335"/>
    </location>
</feature>
<gene>
    <name evidence="2" type="ORF">LTSEURB_5527</name>
</gene>
<dbReference type="AlphaFoldDB" id="G5S2J1"/>
<accession>G5S2J1</accession>
<protein>
    <submittedName>
        <fullName evidence="2">Alpha-amylase</fullName>
    </submittedName>
</protein>
<sequence length="374" mass="42639">GYATLADMQEYQFGALYLSGAERQKILGDRWTNWRPAAGQSWHSWHSFNDYINFSWHSFNDYINFSDSAAWEKWWGKKWIRTDIGDYDSPGFDDLTLSLAFLPDIKTESTTPSGLPVFYANKPDTKAKFIEGYTPRDYLTHWLSQWVHDYGIDGFRVDTAKNVELPAWQQLKTQASAALREWKQANPDKALDDSPFWMTGEAWGHGVMKSDYYRYGFDAMINFDYQEQAAKAVDCLAEMGPVWQQMADKMQDFNVLSYLSSHDTRLFREGGDKAAELLLLSPGAVQIFYGDESARPFGPTGSDPLQGTRSDMNWQDVSGKSAAAVAHWQRISQFRARHPAIGAGQQTTLTLKHGYGFVRQYGDDTVMVVWAGRR</sequence>
<dbReference type="PATRIC" id="fig|913084.3.peg.4087"/>
<dbReference type="EMBL" id="AFCW01002048">
    <property type="protein sequence ID" value="EHC98432.1"/>
    <property type="molecule type" value="Genomic_DNA"/>
</dbReference>
<dbReference type="InterPro" id="IPR006047">
    <property type="entry name" value="GH13_cat_dom"/>
</dbReference>
<dbReference type="InterPro" id="IPR017853">
    <property type="entry name" value="GH"/>
</dbReference>
<evidence type="ECO:0000313" key="3">
    <source>
        <dbReference type="Proteomes" id="UP000004776"/>
    </source>
</evidence>
<dbReference type="PANTHER" id="PTHR10357:SF209">
    <property type="entry name" value="PERIPLASMIC ALPHA-AMYLASE"/>
    <property type="match status" value="1"/>
</dbReference>
<reference evidence="2 3" key="1">
    <citation type="journal article" date="2011" name="BMC Genomics">
        <title>Genome sequencing reveals diversification of virulence factor content and possible host adaptation in distinct subpopulations of Salmonella enterica.</title>
        <authorList>
            <person name="den Bakker H.C."/>
            <person name="Moreno Switt A.I."/>
            <person name="Govoni G."/>
            <person name="Cummings C.A."/>
            <person name="Ranieri M.L."/>
            <person name="Degoricija L."/>
            <person name="Hoelzer K."/>
            <person name="Rodriguez-Rivera L.D."/>
            <person name="Brown S."/>
            <person name="Bolchacova E."/>
            <person name="Furtado M.R."/>
            <person name="Wiedmann M."/>
        </authorList>
    </citation>
    <scope>NUCLEOTIDE SEQUENCE [LARGE SCALE GENOMIC DNA]</scope>
    <source>
        <strain evidence="2 3">R8-2977</strain>
    </source>
</reference>
<name>G5S2J1_SALET</name>
<evidence type="ECO:0000313" key="2">
    <source>
        <dbReference type="EMBL" id="EHC98432.1"/>
    </source>
</evidence>
<comment type="caution">
    <text evidence="2">The sequence shown here is derived from an EMBL/GenBank/DDBJ whole genome shotgun (WGS) entry which is preliminary data.</text>
</comment>
<dbReference type="FunFam" id="3.20.20.80:FF:000079">
    <property type="entry name" value="Alpha-amylase"/>
    <property type="match status" value="1"/>
</dbReference>
<dbReference type="Pfam" id="PF00128">
    <property type="entry name" value="Alpha-amylase"/>
    <property type="match status" value="1"/>
</dbReference>
<dbReference type="Gene3D" id="3.20.20.80">
    <property type="entry name" value="Glycosidases"/>
    <property type="match status" value="1"/>
</dbReference>
<evidence type="ECO:0000259" key="1">
    <source>
        <dbReference type="SMART" id="SM00642"/>
    </source>
</evidence>
<organism evidence="2 3">
    <name type="scientific">Salmonella enterica subsp. enterica serovar Urbana str. R8-2977</name>
    <dbReference type="NCBI Taxonomy" id="913084"/>
    <lineage>
        <taxon>Bacteria</taxon>
        <taxon>Pseudomonadati</taxon>
        <taxon>Pseudomonadota</taxon>
        <taxon>Gammaproteobacteria</taxon>
        <taxon>Enterobacterales</taxon>
        <taxon>Enterobacteriaceae</taxon>
        <taxon>Salmonella</taxon>
    </lineage>
</organism>
<feature type="non-terminal residue" evidence="2">
    <location>
        <position position="1"/>
    </location>
</feature>
<dbReference type="PANTHER" id="PTHR10357">
    <property type="entry name" value="ALPHA-AMYLASE FAMILY MEMBER"/>
    <property type="match status" value="1"/>
</dbReference>
<proteinExistence type="predicted"/>
<dbReference type="SMART" id="SM00642">
    <property type="entry name" value="Aamy"/>
    <property type="match status" value="1"/>
</dbReference>
<dbReference type="GO" id="GO:0005975">
    <property type="term" value="P:carbohydrate metabolic process"/>
    <property type="evidence" value="ECO:0007669"/>
    <property type="project" value="InterPro"/>
</dbReference>
<dbReference type="SUPFAM" id="SSF51445">
    <property type="entry name" value="(Trans)glycosidases"/>
    <property type="match status" value="1"/>
</dbReference>
<dbReference type="Proteomes" id="UP000004776">
    <property type="component" value="Unassembled WGS sequence"/>
</dbReference>
<dbReference type="CDD" id="cd00551">
    <property type="entry name" value="AmyAc_family"/>
    <property type="match status" value="1"/>
</dbReference>